<dbReference type="InterPro" id="IPR024571">
    <property type="entry name" value="ERAP1-like_C_dom"/>
</dbReference>
<dbReference type="GO" id="GO:0043171">
    <property type="term" value="P:peptide catabolic process"/>
    <property type="evidence" value="ECO:0007669"/>
    <property type="project" value="TreeGrafter"/>
</dbReference>
<dbReference type="GO" id="GO:0070006">
    <property type="term" value="F:metalloaminopeptidase activity"/>
    <property type="evidence" value="ECO:0007669"/>
    <property type="project" value="TreeGrafter"/>
</dbReference>
<feature type="binding site" evidence="8">
    <location>
        <position position="1224"/>
    </location>
    <ligand>
        <name>Zn(2+)</name>
        <dbReference type="ChEBI" id="CHEBI:29105"/>
        <note>catalytic</note>
    </ligand>
</feature>
<keyword evidence="10" id="KW-0732">Signal</keyword>
<dbReference type="InterPro" id="IPR045357">
    <property type="entry name" value="Aminopeptidase_N-like_N"/>
</dbReference>
<feature type="domain" description="Peptidase M1 membrane alanine aminopeptidase" evidence="11">
    <location>
        <begin position="329"/>
        <end position="455"/>
    </location>
</feature>
<evidence type="ECO:0000259" key="13">
    <source>
        <dbReference type="Pfam" id="PF17900"/>
    </source>
</evidence>
<dbReference type="InterPro" id="IPR014782">
    <property type="entry name" value="Peptidase_M1_dom"/>
</dbReference>
<dbReference type="PANTHER" id="PTHR11533">
    <property type="entry name" value="PROTEASE M1 ZINC METALLOPROTEASE"/>
    <property type="match status" value="1"/>
</dbReference>
<evidence type="ECO:0000313" key="15">
    <source>
        <dbReference type="WBParaSite" id="BXY_1675900.1"/>
    </source>
</evidence>
<keyword evidence="2" id="KW-0645">Protease</keyword>
<evidence type="ECO:0000256" key="9">
    <source>
        <dbReference type="PIRSR" id="PIRSR634016-4"/>
    </source>
</evidence>
<dbReference type="Pfam" id="PF17900">
    <property type="entry name" value="Peptidase_M1_N"/>
    <property type="match status" value="2"/>
</dbReference>
<dbReference type="SUPFAM" id="SSF55486">
    <property type="entry name" value="Metalloproteases ('zincins'), catalytic domain"/>
    <property type="match status" value="2"/>
</dbReference>
<evidence type="ECO:0000256" key="6">
    <source>
        <dbReference type="ARBA" id="ARBA00023049"/>
    </source>
</evidence>
<evidence type="ECO:0000259" key="12">
    <source>
        <dbReference type="Pfam" id="PF11838"/>
    </source>
</evidence>
<dbReference type="eggNOG" id="KOG1046">
    <property type="taxonomic scope" value="Eukaryota"/>
</dbReference>
<dbReference type="WBParaSite" id="BXY_1675900.1">
    <property type="protein sequence ID" value="BXY_1675900.1"/>
    <property type="gene ID" value="BXY_1675900"/>
</dbReference>
<dbReference type="CDD" id="cd09601">
    <property type="entry name" value="M1_APN-Q_like"/>
    <property type="match status" value="2"/>
</dbReference>
<organism evidence="14 15">
    <name type="scientific">Bursaphelenchus xylophilus</name>
    <name type="common">Pinewood nematode worm</name>
    <name type="synonym">Aphelenchoides xylophilus</name>
    <dbReference type="NCBI Taxonomy" id="6326"/>
    <lineage>
        <taxon>Eukaryota</taxon>
        <taxon>Metazoa</taxon>
        <taxon>Ecdysozoa</taxon>
        <taxon>Nematoda</taxon>
        <taxon>Chromadorea</taxon>
        <taxon>Rhabditida</taxon>
        <taxon>Tylenchina</taxon>
        <taxon>Tylenchomorpha</taxon>
        <taxon>Aphelenchoidea</taxon>
        <taxon>Aphelenchoididae</taxon>
        <taxon>Bursaphelenchus</taxon>
    </lineage>
</organism>
<dbReference type="GO" id="GO:0005737">
    <property type="term" value="C:cytoplasm"/>
    <property type="evidence" value="ECO:0007669"/>
    <property type="project" value="TreeGrafter"/>
</dbReference>
<proteinExistence type="inferred from homology"/>
<dbReference type="Pfam" id="PF11838">
    <property type="entry name" value="ERAP1_C"/>
    <property type="match status" value="1"/>
</dbReference>
<evidence type="ECO:0000256" key="1">
    <source>
        <dbReference type="ARBA" id="ARBA00010136"/>
    </source>
</evidence>
<dbReference type="Gene3D" id="1.25.50.20">
    <property type="match status" value="2"/>
</dbReference>
<evidence type="ECO:0000256" key="3">
    <source>
        <dbReference type="ARBA" id="ARBA00022723"/>
    </source>
</evidence>
<evidence type="ECO:0000256" key="8">
    <source>
        <dbReference type="PIRSR" id="PIRSR634016-3"/>
    </source>
</evidence>
<keyword evidence="5 8" id="KW-0862">Zinc</keyword>
<dbReference type="SUPFAM" id="SSF63737">
    <property type="entry name" value="Leukotriene A4 hydrolase N-terminal domain"/>
    <property type="match status" value="2"/>
</dbReference>
<dbReference type="PROSITE" id="PS51257">
    <property type="entry name" value="PROKAR_LIPOPROTEIN"/>
    <property type="match status" value="1"/>
</dbReference>
<reference evidence="15" key="1">
    <citation type="submission" date="2016-11" db="UniProtKB">
        <authorList>
            <consortium name="WormBaseParasite"/>
        </authorList>
    </citation>
    <scope>IDENTIFICATION</scope>
</reference>
<dbReference type="Pfam" id="PF01433">
    <property type="entry name" value="Peptidase_M1"/>
    <property type="match status" value="2"/>
</dbReference>
<evidence type="ECO:0000313" key="14">
    <source>
        <dbReference type="Proteomes" id="UP000095284"/>
    </source>
</evidence>
<sequence length="1759" mass="200697">MGDLKVTLLGLLLLACCCAWPLKHSINGVPTRLDVADYPPIQRLPRDFKVISYHLTLHPYFEFPGYKYDAEKELRFDGLVEIKLRPVRNVRDITINSQNLDLQSVWLFDDEENYPVSLYDVNIIESAQLVNISTVTPLKKDREYLLKIQYSGPINPSIDGGLYYSNYHGRNENGTLVKRTMIATFFEPFRSRKVFPNFDDPYFKAVFNLKLRYPKNADVFHNVAEVKEEKNFSEYKEITFKETPLMSSYLLAFAVGEFDKVTRHTKRNIPVSSISFPEISHYLNQSAVTGAHCVDAMEELVGVPYSLPKLVCSTYITTYQILTTFVFRFGDLVTADHWGQEFLHESFAAYFQNIANLLFQESNDDDENFPNLIAANTRTAALEAAEKGDHAVVADQAYFDSITYASGGSMLTMTDYVLGKRVFRSGLKRYLEKKQYGSATHEDLFAALSEANGDKSLCGNITVTKFLSSFFLQLKHPVVSIRRRKGKYELSQTSTNSSDGTGWFVPLFVSEIGKEDDYKTVWLLPDNTLCGPLLDGAKNYIFNTKGRSFARFVYDEQYLASFKKEELKALSEESQTALVHDLKWSLARRKIAISDQYLGLITTLTKGVENVTPFVALEAINLYERFKNEFANTYEYDLYTKYFGHFLVDVYSEGLWDDRSIRKGFYSKPLLFDLVVEDLANARHEALEKFGKFRKACTDSDIETCNTLAADTRRAVYCAAAVSGEAGDILFLRDYLKKHDEVKDTLFYFEYEYADINAGLACLNEKGLKDFLDEAVENSYTKFFEALLENKKDYVSKAVEKYLNHVDLTEKFDDKPELFGKVLAVLTKNYTDGERLYHVHGISKLKHNMELFKVLAKAEIKIRDVRKAEDDKEKIRDEVLRYIYNKYVPIGKSVWSKRVPQYDYADLHYTLDIEPDYSTEPISTYNGVVTIEFTGTKNAKTFHINSHRHVIKELTFSINNLPQATKVSRDYENGIVTLTAGSVVQKYDKVIIRIVYTGYVFDEPQGFFYQRSGNEKKTNRFFLSTWFPKGPAARSFVPCLDEPSYKAIWTVSVTHPSELVALSNGAPDSTTYLGNNLVKTTFKPSPKISSYLLGLTIGPYASIQKTTDDGVEVRVWAEVGLEKYGYVALNATVGTLNYLGKYLGLSYAELHDKLDLVLNPEWNGFGTENFGVIIGNANVLLYKETVHDLAHKRNAYRKAAHEVAHQWFGNTVSFKFFNYGFVSEGFASFFETEVVNSVLGWGEAETVHNLEAGLHLDENAKDLDTVITADNKVHDTFNWTKQQIYTKAQGILHSLKAVVGEDAFKEALQRYIRKFKWASVDDQDLWSVFQELADANNIKDWNNQPLSIKKFMDFYTRQVSYPVTVLQLDGNTATVVENVNLHNETDLPPSDVTYTWHTPIVSSKGKVNWAEVGAKIENYEPVGYQSYTRVIYENGDEEKLNHLYNSGSEIQRAKLISDYFNLFKSTRFSGRVGFENLLNLLKNLAIEESPIVWSYGAEALTYILEKSKVNKARLEQAKKFVSSLFNGRTGTDEAGQWRERLPHILNVLAVRINDTAFNKSAKEEFEKFVTKCLHNVENALDCRQTPPEHRVAVFASALGAIENTKELQSLRDFAGGLKNRVFARKIRQLLADAVAHSHLSTNNVFFVTTADVLINDPEEEVARFFDIKSSFDDTQNELAKWVIDHGWKFVDTPHFKSILKALVKDWASKEKLDQFDNIRWPAKSDPNLLRTARSAILKNIKWEEDYGAKLSAWLSSYGH</sequence>
<feature type="binding site" evidence="8">
    <location>
        <position position="1205"/>
    </location>
    <ligand>
        <name>Zn(2+)</name>
        <dbReference type="ChEBI" id="CHEBI:29105"/>
        <note>catalytic</note>
    </ligand>
</feature>
<dbReference type="PANTHER" id="PTHR11533:SF293">
    <property type="entry name" value="AMINOPEPTIDASE-2-RELATED"/>
    <property type="match status" value="1"/>
</dbReference>
<evidence type="ECO:0000256" key="5">
    <source>
        <dbReference type="ARBA" id="ARBA00022833"/>
    </source>
</evidence>
<keyword evidence="6" id="KW-0482">Metalloprotease</keyword>
<dbReference type="InterPro" id="IPR050344">
    <property type="entry name" value="Peptidase_M1_aminopeptidases"/>
</dbReference>
<dbReference type="Proteomes" id="UP000095284">
    <property type="component" value="Unplaced"/>
</dbReference>
<feature type="domain" description="ERAP1-like C-terminal" evidence="12">
    <location>
        <begin position="540"/>
        <end position="836"/>
    </location>
</feature>
<evidence type="ECO:0000256" key="10">
    <source>
        <dbReference type="SAM" id="SignalP"/>
    </source>
</evidence>
<name>A0A1I7SUN6_BURXY</name>
<feature type="domain" description="Aminopeptidase N-like N-terminal" evidence="13">
    <location>
        <begin position="907"/>
        <end position="1092"/>
    </location>
</feature>
<comment type="similarity">
    <text evidence="1">Belongs to the peptidase M1 family.</text>
</comment>
<evidence type="ECO:0000256" key="4">
    <source>
        <dbReference type="ARBA" id="ARBA00022801"/>
    </source>
</evidence>
<dbReference type="InterPro" id="IPR034016">
    <property type="entry name" value="M1_APN-typ"/>
</dbReference>
<keyword evidence="3 8" id="KW-0479">Metal-binding</keyword>
<dbReference type="GO" id="GO:0016020">
    <property type="term" value="C:membrane"/>
    <property type="evidence" value="ECO:0007669"/>
    <property type="project" value="TreeGrafter"/>
</dbReference>
<dbReference type="InterPro" id="IPR042097">
    <property type="entry name" value="Aminopeptidase_N-like_N_sf"/>
</dbReference>
<protein>
    <submittedName>
        <fullName evidence="15">Aminopeptidase</fullName>
    </submittedName>
</protein>
<dbReference type="GO" id="GO:0006508">
    <property type="term" value="P:proteolysis"/>
    <property type="evidence" value="ECO:0007669"/>
    <property type="project" value="UniProtKB-KW"/>
</dbReference>
<dbReference type="InterPro" id="IPR001930">
    <property type="entry name" value="Peptidase_M1"/>
</dbReference>
<feature type="domain" description="Aminopeptidase N-like N-terminal" evidence="13">
    <location>
        <begin position="52"/>
        <end position="250"/>
    </location>
</feature>
<dbReference type="GO" id="GO:0005615">
    <property type="term" value="C:extracellular space"/>
    <property type="evidence" value="ECO:0007669"/>
    <property type="project" value="TreeGrafter"/>
</dbReference>
<feature type="signal peptide" evidence="10">
    <location>
        <begin position="1"/>
        <end position="19"/>
    </location>
</feature>
<feature type="active site" description="Proton acceptor" evidence="7">
    <location>
        <position position="1202"/>
    </location>
</feature>
<dbReference type="InterPro" id="IPR027268">
    <property type="entry name" value="Peptidase_M4/M1_CTD_sf"/>
</dbReference>
<feature type="site" description="Transition state stabilizer" evidence="9">
    <location>
        <position position="1285"/>
    </location>
</feature>
<dbReference type="Gene3D" id="2.60.40.1730">
    <property type="entry name" value="tricorn interacting facor f3 domain"/>
    <property type="match status" value="2"/>
</dbReference>
<dbReference type="Gene3D" id="1.10.390.10">
    <property type="entry name" value="Neutral Protease Domain 2"/>
    <property type="match status" value="2"/>
</dbReference>
<keyword evidence="4" id="KW-0378">Hydrolase</keyword>
<dbReference type="GO" id="GO:0008270">
    <property type="term" value="F:zinc ion binding"/>
    <property type="evidence" value="ECO:0007669"/>
    <property type="project" value="InterPro"/>
</dbReference>
<feature type="domain" description="Peptidase M1 membrane alanine aminopeptidase" evidence="11">
    <location>
        <begin position="1128"/>
        <end position="1353"/>
    </location>
</feature>
<feature type="binding site" evidence="8">
    <location>
        <position position="1201"/>
    </location>
    <ligand>
        <name>Zn(2+)</name>
        <dbReference type="ChEBI" id="CHEBI:29105"/>
        <note>catalytic</note>
    </ligand>
</feature>
<accession>A0A1I7SUN6</accession>
<comment type="cofactor">
    <cofactor evidence="8">
        <name>Zn(2+)</name>
        <dbReference type="ChEBI" id="CHEBI:29105"/>
    </cofactor>
    <text evidence="8">Binds 1 zinc ion per subunit.</text>
</comment>
<dbReference type="PRINTS" id="PR00756">
    <property type="entry name" value="ALADIPTASE"/>
</dbReference>
<feature type="chain" id="PRO_5009306694" evidence="10">
    <location>
        <begin position="20"/>
        <end position="1759"/>
    </location>
</feature>
<evidence type="ECO:0000256" key="7">
    <source>
        <dbReference type="PIRSR" id="PIRSR634016-1"/>
    </source>
</evidence>
<evidence type="ECO:0000259" key="11">
    <source>
        <dbReference type="Pfam" id="PF01433"/>
    </source>
</evidence>
<dbReference type="GO" id="GO:0042277">
    <property type="term" value="F:peptide binding"/>
    <property type="evidence" value="ECO:0007669"/>
    <property type="project" value="TreeGrafter"/>
</dbReference>
<evidence type="ECO:0000256" key="2">
    <source>
        <dbReference type="ARBA" id="ARBA00022670"/>
    </source>
</evidence>